<dbReference type="InterPro" id="IPR052220">
    <property type="entry name" value="METTL25"/>
</dbReference>
<dbReference type="Gene3D" id="2.30.30.100">
    <property type="match status" value="1"/>
</dbReference>
<reference evidence="2" key="1">
    <citation type="submission" date="2020-09" db="EMBL/GenBank/DDBJ databases">
        <authorList>
            <person name="Kikuchi T."/>
        </authorList>
    </citation>
    <scope>NUCLEOTIDE SEQUENCE</scope>
    <source>
        <strain evidence="2">SH1</strain>
    </source>
</reference>
<evidence type="ECO:0000313" key="3">
    <source>
        <dbReference type="Proteomes" id="UP000614601"/>
    </source>
</evidence>
<dbReference type="Proteomes" id="UP000614601">
    <property type="component" value="Unassembled WGS sequence"/>
</dbReference>
<dbReference type="SUPFAM" id="SSF53335">
    <property type="entry name" value="S-adenosyl-L-methionine-dependent methyltransferases"/>
    <property type="match status" value="1"/>
</dbReference>
<accession>A0A811LP55</accession>
<comment type="caution">
    <text evidence="2">The sequence shown here is derived from an EMBL/GenBank/DDBJ whole genome shotgun (WGS) entry which is preliminary data.</text>
</comment>
<dbReference type="InterPro" id="IPR020596">
    <property type="entry name" value="rRNA_Ade_Mease_Trfase_CS"/>
</dbReference>
<dbReference type="InterPro" id="IPR020338">
    <property type="entry name" value="SMN_gemin7"/>
</dbReference>
<dbReference type="GO" id="GO:0000179">
    <property type="term" value="F:rRNA (adenine-N6,N6-)-dimethyltransferase activity"/>
    <property type="evidence" value="ECO:0007669"/>
    <property type="project" value="InterPro"/>
</dbReference>
<organism evidence="2 3">
    <name type="scientific">Bursaphelenchus okinawaensis</name>
    <dbReference type="NCBI Taxonomy" id="465554"/>
    <lineage>
        <taxon>Eukaryota</taxon>
        <taxon>Metazoa</taxon>
        <taxon>Ecdysozoa</taxon>
        <taxon>Nematoda</taxon>
        <taxon>Chromadorea</taxon>
        <taxon>Rhabditida</taxon>
        <taxon>Tylenchina</taxon>
        <taxon>Tylenchomorpha</taxon>
        <taxon>Aphelenchoidea</taxon>
        <taxon>Aphelenchoididae</taxon>
        <taxon>Bursaphelenchus</taxon>
    </lineage>
</organism>
<dbReference type="Pfam" id="PF13679">
    <property type="entry name" value="Methyltransf_32"/>
    <property type="match status" value="1"/>
</dbReference>
<dbReference type="OrthoDB" id="5875367at2759"/>
<evidence type="ECO:0000259" key="1">
    <source>
        <dbReference type="Pfam" id="PF13679"/>
    </source>
</evidence>
<proteinExistence type="predicted"/>
<dbReference type="GO" id="GO:0034719">
    <property type="term" value="C:SMN-Sm protein complex"/>
    <property type="evidence" value="ECO:0007669"/>
    <property type="project" value="InterPro"/>
</dbReference>
<dbReference type="Pfam" id="PF11095">
    <property type="entry name" value="Gemin7"/>
    <property type="match status" value="1"/>
</dbReference>
<dbReference type="AlphaFoldDB" id="A0A811LP55"/>
<dbReference type="InterPro" id="IPR029063">
    <property type="entry name" value="SAM-dependent_MTases_sf"/>
</dbReference>
<evidence type="ECO:0000313" key="2">
    <source>
        <dbReference type="EMBL" id="CAD5228941.1"/>
    </source>
</evidence>
<dbReference type="PANTHER" id="PTHR12496">
    <property type="entry name" value="CGI-41 METHYLTRANSFERASE"/>
    <property type="match status" value="1"/>
</dbReference>
<dbReference type="PROSITE" id="PS01131">
    <property type="entry name" value="RRNA_A_DIMETH"/>
    <property type="match status" value="1"/>
</dbReference>
<name>A0A811LP55_9BILA</name>
<dbReference type="Proteomes" id="UP000783686">
    <property type="component" value="Unassembled WGS sequence"/>
</dbReference>
<dbReference type="EMBL" id="CAJFCW020000006">
    <property type="protein sequence ID" value="CAG9125319.1"/>
    <property type="molecule type" value="Genomic_DNA"/>
</dbReference>
<sequence>MDKDTQEVNAELKLRYLSFLNSIRDKEVDVQLCDNIAVKGNFIGMQRNGEHFLLKPLTTPTGQLDSGVIRTKDTSEMDVVGVLKVYKWLADSYMVDFFVEDNWQKLQKSWRDYFDTFSDEDVVVFVRHLLNPASSTWPNLSSPPPLSLISLKNVAFSLSVPFFKPVESLKELATHFEIDTDKNFTDVCVELDSKKRLKIKDKKIHEIGRILDLTTLVIESAKAKKEEIDEVVDVGAGLGHLSRVLSMYLDKKVRTIEGDEQLVHRALTIDAKVSKGEMEMPDRISAYIKSEEEIQQTQNALLIGCHTCGDLAPTIIRHYKNNTSAKALVHFGCCYHKMNGGLDKPFRVETKEPFKPAEDGFPLNKKYSEVEISYMARELACFSYGQFVDKIGENENQFYVNGSRAALEYLIVNILGKRDWRHSKMVGVKNGHLMDFWEYASKTAKHNPQVIQLLEENKLDNDINKQINQLLSVSRTQVPVFYALRLLIAPLIETVILYDRQEYLKEHGITSKLIPLFNPNISPRNTALISIK</sequence>
<feature type="domain" description="Methyltransferase" evidence="1">
    <location>
        <begin position="202"/>
        <end position="339"/>
    </location>
</feature>
<dbReference type="PANTHER" id="PTHR12496:SF2">
    <property type="entry name" value="METHYLTRANSFERASE-LIKE PROTEIN 25B"/>
    <property type="match status" value="1"/>
</dbReference>
<gene>
    <name evidence="2" type="ORF">BOKJ2_LOCUS13000</name>
</gene>
<dbReference type="InterPro" id="IPR025714">
    <property type="entry name" value="Methyltranfer_dom"/>
</dbReference>
<dbReference type="EMBL" id="CAJFDH010000006">
    <property type="protein sequence ID" value="CAD5228941.1"/>
    <property type="molecule type" value="Genomic_DNA"/>
</dbReference>
<protein>
    <recommendedName>
        <fullName evidence="1">Methyltransferase domain-containing protein</fullName>
    </recommendedName>
</protein>
<keyword evidence="3" id="KW-1185">Reference proteome</keyword>